<dbReference type="OrthoDB" id="8029257at2759"/>
<feature type="compositionally biased region" description="Basic and acidic residues" evidence="4">
    <location>
        <begin position="198"/>
        <end position="212"/>
    </location>
</feature>
<dbReference type="EMBL" id="LNIX01000011">
    <property type="protein sequence ID" value="OXA48973.1"/>
    <property type="molecule type" value="Genomic_DNA"/>
</dbReference>
<evidence type="ECO:0000259" key="5">
    <source>
        <dbReference type="PROSITE" id="PS50175"/>
    </source>
</evidence>
<dbReference type="InterPro" id="IPR021109">
    <property type="entry name" value="Peptidase_aspartic_dom_sf"/>
</dbReference>
<keyword evidence="1" id="KW-0328">Glycosyltransferase</keyword>
<dbReference type="Gene3D" id="3.10.10.10">
    <property type="entry name" value="HIV Type 1 Reverse Transcriptase, subunit A, domain 1"/>
    <property type="match status" value="1"/>
</dbReference>
<evidence type="ECO:0000256" key="1">
    <source>
        <dbReference type="ARBA" id="ARBA00022676"/>
    </source>
</evidence>
<feature type="domain" description="Peptidase A2" evidence="5">
    <location>
        <begin position="308"/>
        <end position="347"/>
    </location>
</feature>
<gene>
    <name evidence="6" type="ORF">Fcan01_16336</name>
</gene>
<accession>A0A226DUQ4</accession>
<feature type="compositionally biased region" description="Basic and acidic residues" evidence="4">
    <location>
        <begin position="167"/>
        <end position="183"/>
    </location>
</feature>
<feature type="compositionally biased region" description="Basic and acidic residues" evidence="4">
    <location>
        <begin position="649"/>
        <end position="664"/>
    </location>
</feature>
<dbReference type="InterPro" id="IPR002516">
    <property type="entry name" value="Glyco_trans_11"/>
</dbReference>
<keyword evidence="3" id="KW-0378">Hydrolase</keyword>
<evidence type="ECO:0000256" key="2">
    <source>
        <dbReference type="ARBA" id="ARBA00022679"/>
    </source>
</evidence>
<dbReference type="SUPFAM" id="SSF56672">
    <property type="entry name" value="DNA/RNA polymerases"/>
    <property type="match status" value="1"/>
</dbReference>
<dbReference type="InterPro" id="IPR050951">
    <property type="entry name" value="Retrovirus_Pol_polyprotein"/>
</dbReference>
<evidence type="ECO:0000313" key="6">
    <source>
        <dbReference type="EMBL" id="OXA48973.1"/>
    </source>
</evidence>
<sequence>MADKGSVFQVCPPEQFSFSSPSDWPRWKRRFERFRIASGLVNKTEVEQVNSLIYFMGDQADDILLSFGLSSDDQKKFDTVLAKFEAHFIVKRNTIYERSRFNSRVQENGESVDEFITSLYSLSEYCEYGQLKDELIRDRIVVGVCDRHLAEKMQLDESLTLEKAVKMSRQHETVKRQQRDLRGETTTTNLARVGAQPVKEKPNSQAKSEKSSSSDSSKSCKFCGRTHEMKKELCPAWGKDCKTCGKKNHFSKLCKSKVGTVKVNYVDGEVRDREGSFVGSIRTIGFLETAQSRDSRWSSLVKVDNAEILFKLDPGADVTVIPHTLFCQKWKSRRLDHPTRSVNGPDGSSLNSVGSFMCDLSHGKLKVNETVYVIRGLQRPLLGLRACEDLNLVRRVDRVWNEEVPKSAENPAHFEKEFPMLFSGLGKIDHPYTIKLKPDAVPYAIHCPRRVPLPLMDKLKGKIEEFLRDDIIESVDEPTEWCAPVVMAPKSNGDRVCVDLTKLNRNVEREFHMMPVVEHTLGQISGAKYFTKRNPTRLVPISVDKEDLNSKEELRRSRQKKDYDSHHRVQPKEDLQPEEVVWVKDLRTWGKVLENANAPGSLIVDTPRGKFRRNSLALTRAHTNDLPETPAPDLDCPSQSFVDGQNTKDPPEQNQDRRPRDQASKNDGNYVTRSGRIVKPVQRLLCEKLGITNGNLEPGIVTRKKLNSITDQSFYPVSNTSDHTTRQINRPAILLEPKGGFGNQLFQYACHYALARKHDLPLYIRLPTGIPTKIQNKMARSRFPLMHHPFSLDALNVPLFPWNSIDAMDQITYITDSDLLSGSYLSFLNNNSVLSLTGRDFCQSETYFAQYRDELKEMFEFKRDLQWSKEVISWENIIRDKGTGDTVAIHMRRGDFVRLKATTPESYYASAISSLLLKLRNNSQKSENITFFIFSDGMNYVREKLLPKILPVLENHQVHMVSNPYRLSGLDEFYLLTKCKHFIIPNSSFAWWAAYLGKFEEKIVYAAKFRKGYVKWLYRGDNVERQEFYLWQYGNIYYPSGWNAIDPKWENEE</sequence>
<dbReference type="Pfam" id="PF01531">
    <property type="entry name" value="Glyco_transf_11"/>
    <property type="match status" value="1"/>
</dbReference>
<dbReference type="CDD" id="cd11301">
    <property type="entry name" value="Fut1_Fut2_like"/>
    <property type="match status" value="1"/>
</dbReference>
<dbReference type="GO" id="GO:0016020">
    <property type="term" value="C:membrane"/>
    <property type="evidence" value="ECO:0007669"/>
    <property type="project" value="InterPro"/>
</dbReference>
<protein>
    <submittedName>
        <fullName evidence="6">O-antigen biosynthesis glycosyltransferase WbnK</fullName>
    </submittedName>
</protein>
<dbReference type="InterPro" id="IPR043502">
    <property type="entry name" value="DNA/RNA_pol_sf"/>
</dbReference>
<dbReference type="InterPro" id="IPR043128">
    <property type="entry name" value="Rev_trsase/Diguanyl_cyclase"/>
</dbReference>
<dbReference type="GO" id="GO:0008107">
    <property type="term" value="F:galactoside 2-alpha-L-fucosyltransferase activity"/>
    <property type="evidence" value="ECO:0007669"/>
    <property type="project" value="InterPro"/>
</dbReference>
<keyword evidence="7" id="KW-1185">Reference proteome</keyword>
<dbReference type="GO" id="GO:0071897">
    <property type="term" value="P:DNA biosynthetic process"/>
    <property type="evidence" value="ECO:0007669"/>
    <property type="project" value="UniProtKB-ARBA"/>
</dbReference>
<dbReference type="PROSITE" id="PS50175">
    <property type="entry name" value="ASP_PROT_RETROV"/>
    <property type="match status" value="1"/>
</dbReference>
<feature type="region of interest" description="Disordered" evidence="4">
    <location>
        <begin position="623"/>
        <end position="673"/>
    </location>
</feature>
<feature type="compositionally biased region" description="Polar residues" evidence="4">
    <location>
        <begin position="637"/>
        <end position="648"/>
    </location>
</feature>
<dbReference type="InterPro" id="IPR001995">
    <property type="entry name" value="Peptidase_A2_cat"/>
</dbReference>
<proteinExistence type="predicted"/>
<dbReference type="AlphaFoldDB" id="A0A226DUQ4"/>
<reference evidence="6 7" key="1">
    <citation type="submission" date="2015-12" db="EMBL/GenBank/DDBJ databases">
        <title>The genome of Folsomia candida.</title>
        <authorList>
            <person name="Faddeeva A."/>
            <person name="Derks M.F."/>
            <person name="Anvar Y."/>
            <person name="Smit S."/>
            <person name="Van Straalen N."/>
            <person name="Roelofs D."/>
        </authorList>
    </citation>
    <scope>NUCLEOTIDE SEQUENCE [LARGE SCALE GENOMIC DNA]</scope>
    <source>
        <strain evidence="6 7">VU population</strain>
        <tissue evidence="6">Whole body</tissue>
    </source>
</reference>
<dbReference type="PANTHER" id="PTHR37984:SF9">
    <property type="entry name" value="INTEGRASE CATALYTIC DOMAIN-CONTAINING PROTEIN"/>
    <property type="match status" value="1"/>
</dbReference>
<keyword evidence="2 6" id="KW-0808">Transferase</keyword>
<organism evidence="6 7">
    <name type="scientific">Folsomia candida</name>
    <name type="common">Springtail</name>
    <dbReference type="NCBI Taxonomy" id="158441"/>
    <lineage>
        <taxon>Eukaryota</taxon>
        <taxon>Metazoa</taxon>
        <taxon>Ecdysozoa</taxon>
        <taxon>Arthropoda</taxon>
        <taxon>Hexapoda</taxon>
        <taxon>Collembola</taxon>
        <taxon>Entomobryomorpha</taxon>
        <taxon>Isotomoidea</taxon>
        <taxon>Isotomidae</taxon>
        <taxon>Proisotominae</taxon>
        <taxon>Folsomia</taxon>
    </lineage>
</organism>
<dbReference type="GO" id="GO:0005975">
    <property type="term" value="P:carbohydrate metabolic process"/>
    <property type="evidence" value="ECO:0007669"/>
    <property type="project" value="InterPro"/>
</dbReference>
<dbReference type="GO" id="GO:0006508">
    <property type="term" value="P:proteolysis"/>
    <property type="evidence" value="ECO:0007669"/>
    <property type="project" value="InterPro"/>
</dbReference>
<dbReference type="GO" id="GO:0004190">
    <property type="term" value="F:aspartic-type endopeptidase activity"/>
    <property type="evidence" value="ECO:0007669"/>
    <property type="project" value="InterPro"/>
</dbReference>
<name>A0A226DUQ4_FOLCA</name>
<dbReference type="PANTHER" id="PTHR37984">
    <property type="entry name" value="PROTEIN CBG26694"/>
    <property type="match status" value="1"/>
</dbReference>
<dbReference type="Proteomes" id="UP000198287">
    <property type="component" value="Unassembled WGS sequence"/>
</dbReference>
<feature type="region of interest" description="Disordered" evidence="4">
    <location>
        <begin position="167"/>
        <end position="220"/>
    </location>
</feature>
<dbReference type="Gene3D" id="3.30.70.270">
    <property type="match status" value="1"/>
</dbReference>
<feature type="compositionally biased region" description="Basic and acidic residues" evidence="4">
    <location>
        <begin position="543"/>
        <end position="572"/>
    </location>
</feature>
<dbReference type="SUPFAM" id="SSF50630">
    <property type="entry name" value="Acid proteases"/>
    <property type="match status" value="1"/>
</dbReference>
<comment type="caution">
    <text evidence="6">The sequence shown here is derived from an EMBL/GenBank/DDBJ whole genome shotgun (WGS) entry which is preliminary data.</text>
</comment>
<evidence type="ECO:0000256" key="4">
    <source>
        <dbReference type="SAM" id="MobiDB-lite"/>
    </source>
</evidence>
<dbReference type="Gene3D" id="3.40.50.11350">
    <property type="match status" value="1"/>
</dbReference>
<evidence type="ECO:0000313" key="7">
    <source>
        <dbReference type="Proteomes" id="UP000198287"/>
    </source>
</evidence>
<evidence type="ECO:0000256" key="3">
    <source>
        <dbReference type="ARBA" id="ARBA00022801"/>
    </source>
</evidence>
<feature type="region of interest" description="Disordered" evidence="4">
    <location>
        <begin position="542"/>
        <end position="572"/>
    </location>
</feature>